<feature type="short sequence motif" description="GXSXG" evidence="2">
    <location>
        <begin position="39"/>
        <end position="43"/>
    </location>
</feature>
<evidence type="ECO:0000313" key="6">
    <source>
        <dbReference type="Proteomes" id="UP001307889"/>
    </source>
</evidence>
<keyword evidence="2" id="KW-0378">Hydrolase</keyword>
<dbReference type="CDD" id="cd07218">
    <property type="entry name" value="Pat_iPLA2"/>
    <property type="match status" value="1"/>
</dbReference>
<dbReference type="EMBL" id="AP028917">
    <property type="protein sequence ID" value="BES98195.1"/>
    <property type="molecule type" value="Genomic_DNA"/>
</dbReference>
<keyword evidence="6" id="KW-1185">Reference proteome</keyword>
<gene>
    <name evidence="5" type="ORF">NTJ_11010</name>
</gene>
<dbReference type="SUPFAM" id="SSF52151">
    <property type="entry name" value="FabD/lysophospholipase-like"/>
    <property type="match status" value="1"/>
</dbReference>
<dbReference type="InterPro" id="IPR016035">
    <property type="entry name" value="Acyl_Trfase/lysoPLipase"/>
</dbReference>
<feature type="compositionally biased region" description="Basic and acidic residues" evidence="3">
    <location>
        <begin position="546"/>
        <end position="574"/>
    </location>
</feature>
<feature type="active site" description="Nucleophile" evidence="2">
    <location>
        <position position="41"/>
    </location>
</feature>
<dbReference type="Proteomes" id="UP001307889">
    <property type="component" value="Chromosome 9"/>
</dbReference>
<accession>A0ABN7B1A0</accession>
<dbReference type="Gene3D" id="3.40.1090.10">
    <property type="entry name" value="Cytosolic phospholipase A2 catalytic domain"/>
    <property type="match status" value="2"/>
</dbReference>
<dbReference type="InterPro" id="IPR033562">
    <property type="entry name" value="PLPL"/>
</dbReference>
<feature type="active site" description="Proton acceptor" evidence="2">
    <location>
        <position position="160"/>
    </location>
</feature>
<evidence type="ECO:0000256" key="1">
    <source>
        <dbReference type="ARBA" id="ARBA00023098"/>
    </source>
</evidence>
<dbReference type="PANTHER" id="PTHR12406:SF41">
    <property type="entry name" value="BRUMMER, ISOFORM B-RELATED"/>
    <property type="match status" value="1"/>
</dbReference>
<dbReference type="PROSITE" id="PS51635">
    <property type="entry name" value="PNPLA"/>
    <property type="match status" value="1"/>
</dbReference>
<feature type="short sequence motif" description="DGA/G" evidence="2">
    <location>
        <begin position="160"/>
        <end position="162"/>
    </location>
</feature>
<feature type="domain" description="PNPLA" evidence="4">
    <location>
        <begin position="6"/>
        <end position="173"/>
    </location>
</feature>
<evidence type="ECO:0000259" key="4">
    <source>
        <dbReference type="PROSITE" id="PS51635"/>
    </source>
</evidence>
<feature type="region of interest" description="Disordered" evidence="3">
    <location>
        <begin position="519"/>
        <end position="574"/>
    </location>
</feature>
<organism evidence="5 6">
    <name type="scientific">Nesidiocoris tenuis</name>
    <dbReference type="NCBI Taxonomy" id="355587"/>
    <lineage>
        <taxon>Eukaryota</taxon>
        <taxon>Metazoa</taxon>
        <taxon>Ecdysozoa</taxon>
        <taxon>Arthropoda</taxon>
        <taxon>Hexapoda</taxon>
        <taxon>Insecta</taxon>
        <taxon>Pterygota</taxon>
        <taxon>Neoptera</taxon>
        <taxon>Paraneoptera</taxon>
        <taxon>Hemiptera</taxon>
        <taxon>Heteroptera</taxon>
        <taxon>Panheteroptera</taxon>
        <taxon>Cimicomorpha</taxon>
        <taxon>Miridae</taxon>
        <taxon>Dicyphina</taxon>
        <taxon>Nesidiocoris</taxon>
    </lineage>
</organism>
<dbReference type="PANTHER" id="PTHR12406">
    <property type="entry name" value="CALCIUM-INDEPENDENT PHOSPHOLIPASE A2 IPLA2 -RELATED"/>
    <property type="match status" value="1"/>
</dbReference>
<name>A0ABN7B1A0_9HEMI</name>
<feature type="short sequence motif" description="GXGXXG" evidence="2">
    <location>
        <begin position="10"/>
        <end position="15"/>
    </location>
</feature>
<sequence length="574" mass="64421">MEKINLSFAGCGFLGIYHVGVSVCFKKYAPHLLLNQISGASAGAIAACGLLCDIAIGEVVNDVLNLIREARMRTLGPFSPSFHVQDVLLEGLRKVLPEDAHLRVNGKLHVSLTRVCDGKNVIVSHFDSKEDLLECLLSSCFVPIFSGFIPPKFHGERYIDGGFSNNLPLLDENTITVSPFCGESDICPRDSSSQLFHMNVANTSIAFSKQNMYRFARILWPPKPEVLSNMCKQGFDDALRFLQRNDLINCTRCLAVQSTYVISEDDDAEFDPQCQECNEHKREAMVAGMPDIVVSVFQEYIDSANKGLYNWLLAHKGMQLVALLSLPYTIPVDFAMAFIKKLRKTTPFMTTNLRSMCKFLICQMIGVLETVSSKAGYKLTATLQLEHDLGSDHDHVFDKEVNINFRIDEKSIDPERLTMSNVLSRRGSFTYSEPLVDDTYENILHVTSQHDAIMAYYYMDENNKLRVTEIFDVTDMPSDTITDDLHAWKESHVSSWVKSQAETTFMNFDDDCDDAISSNSSTSTATVQQVFSEPESDWVPRGNSKTRADKNCDDISLRPESDQEASCKSDESCF</sequence>
<evidence type="ECO:0000256" key="3">
    <source>
        <dbReference type="SAM" id="MobiDB-lite"/>
    </source>
</evidence>
<dbReference type="Pfam" id="PF01734">
    <property type="entry name" value="Patatin"/>
    <property type="match status" value="1"/>
</dbReference>
<keyword evidence="1 2" id="KW-0443">Lipid metabolism</keyword>
<evidence type="ECO:0000313" key="5">
    <source>
        <dbReference type="EMBL" id="BES98195.1"/>
    </source>
</evidence>
<evidence type="ECO:0000256" key="2">
    <source>
        <dbReference type="PROSITE-ProRule" id="PRU01161"/>
    </source>
</evidence>
<dbReference type="InterPro" id="IPR002641">
    <property type="entry name" value="PNPLA_dom"/>
</dbReference>
<reference evidence="5 6" key="1">
    <citation type="submission" date="2023-09" db="EMBL/GenBank/DDBJ databases">
        <title>Nesidiocoris tenuis whole genome shotgun sequence.</title>
        <authorList>
            <person name="Shibata T."/>
            <person name="Shimoda M."/>
            <person name="Kobayashi T."/>
            <person name="Uehara T."/>
        </authorList>
    </citation>
    <scope>NUCLEOTIDE SEQUENCE [LARGE SCALE GENOMIC DNA]</scope>
    <source>
        <strain evidence="5 6">Japan</strain>
    </source>
</reference>
<proteinExistence type="predicted"/>
<keyword evidence="2" id="KW-0442">Lipid degradation</keyword>
<protein>
    <submittedName>
        <fullName evidence="5">Patatin-like phospholipase</fullName>
    </submittedName>
</protein>